<dbReference type="EMBL" id="FLUL01000001">
    <property type="protein sequence ID" value="SBV98904.1"/>
    <property type="molecule type" value="Genomic_DNA"/>
</dbReference>
<name>A0A212JHK4_9BACT</name>
<sequence length="79" mass="9352">MLENNINNLLAIFHNNFLESIFFQLNTIKQDKTLAIVLRYLQSRGLEEDFAQFKNQVKHTSPNRKNFIPIQEKTELSDK</sequence>
<evidence type="ECO:0000313" key="1">
    <source>
        <dbReference type="EMBL" id="SBV98904.1"/>
    </source>
</evidence>
<proteinExistence type="predicted"/>
<gene>
    <name evidence="1" type="ORF">KL86DYS2_11531</name>
</gene>
<organism evidence="1">
    <name type="scientific">uncultured Dysgonomonas sp</name>
    <dbReference type="NCBI Taxonomy" id="206096"/>
    <lineage>
        <taxon>Bacteria</taxon>
        <taxon>Pseudomonadati</taxon>
        <taxon>Bacteroidota</taxon>
        <taxon>Bacteroidia</taxon>
        <taxon>Bacteroidales</taxon>
        <taxon>Dysgonomonadaceae</taxon>
        <taxon>Dysgonomonas</taxon>
        <taxon>environmental samples</taxon>
    </lineage>
</organism>
<dbReference type="RefSeq" id="WP_296948849.1">
    <property type="nucleotide sequence ID" value="NZ_LT599021.1"/>
</dbReference>
<reference evidence="1" key="1">
    <citation type="submission" date="2016-04" db="EMBL/GenBank/DDBJ databases">
        <authorList>
            <person name="Evans L.H."/>
            <person name="Alamgir A."/>
            <person name="Owens N."/>
            <person name="Weber N.D."/>
            <person name="Virtaneva K."/>
            <person name="Barbian K."/>
            <person name="Babar A."/>
            <person name="Rosenke K."/>
        </authorList>
    </citation>
    <scope>NUCLEOTIDE SEQUENCE</scope>
    <source>
        <strain evidence="1">86-2</strain>
    </source>
</reference>
<accession>A0A212JHK4</accession>
<dbReference type="AlphaFoldDB" id="A0A212JHK4"/>
<protein>
    <submittedName>
        <fullName evidence="1">Uncharacterized protein</fullName>
    </submittedName>
</protein>